<organism evidence="2 3">
    <name type="scientific">Phakopsora pachyrhizi</name>
    <name type="common">Asian soybean rust disease fungus</name>
    <dbReference type="NCBI Taxonomy" id="170000"/>
    <lineage>
        <taxon>Eukaryota</taxon>
        <taxon>Fungi</taxon>
        <taxon>Dikarya</taxon>
        <taxon>Basidiomycota</taxon>
        <taxon>Pucciniomycotina</taxon>
        <taxon>Pucciniomycetes</taxon>
        <taxon>Pucciniales</taxon>
        <taxon>Phakopsoraceae</taxon>
        <taxon>Phakopsora</taxon>
    </lineage>
</organism>
<name>A0AAV0ALA3_PHAPC</name>
<keyword evidence="3" id="KW-1185">Reference proteome</keyword>
<dbReference type="Pfam" id="PF17862">
    <property type="entry name" value="AAA_lid_3"/>
    <property type="match status" value="1"/>
</dbReference>
<dbReference type="Proteomes" id="UP001153365">
    <property type="component" value="Unassembled WGS sequence"/>
</dbReference>
<evidence type="ECO:0000313" key="2">
    <source>
        <dbReference type="EMBL" id="CAH7668360.1"/>
    </source>
</evidence>
<proteinExistence type="predicted"/>
<sequence>MKLADDVDLDKIAADTHGYVGSDAASLCSEASMQQIREKMKLINLDKDTINTDVLDSLGVTMDYFCFALGTSNPSALREAVVEVPLVTGLCLLLLRLGYPKVLKNQKHGGSQITLEAYPDCIG</sequence>
<evidence type="ECO:0000259" key="1">
    <source>
        <dbReference type="Pfam" id="PF17862"/>
    </source>
</evidence>
<comment type="caution">
    <text evidence="2">The sequence shown here is derived from an EMBL/GenBank/DDBJ whole genome shotgun (WGS) entry which is preliminary data.</text>
</comment>
<dbReference type="Gene3D" id="1.10.8.60">
    <property type="match status" value="1"/>
</dbReference>
<dbReference type="InterPro" id="IPR041569">
    <property type="entry name" value="AAA_lid_3"/>
</dbReference>
<evidence type="ECO:0000313" key="3">
    <source>
        <dbReference type="Proteomes" id="UP001153365"/>
    </source>
</evidence>
<dbReference type="EMBL" id="CALTRL010000498">
    <property type="protein sequence ID" value="CAH7668360.1"/>
    <property type="molecule type" value="Genomic_DNA"/>
</dbReference>
<feature type="domain" description="AAA ATPase AAA+ lid" evidence="1">
    <location>
        <begin position="6"/>
        <end position="45"/>
    </location>
</feature>
<gene>
    <name evidence="2" type="ORF">PPACK8108_LOCUS2861</name>
</gene>
<reference evidence="2" key="1">
    <citation type="submission" date="2022-06" db="EMBL/GenBank/DDBJ databases">
        <authorList>
            <consortium name="SYNGENTA / RWTH Aachen University"/>
        </authorList>
    </citation>
    <scope>NUCLEOTIDE SEQUENCE</scope>
</reference>
<dbReference type="AlphaFoldDB" id="A0AAV0ALA3"/>
<accession>A0AAV0ALA3</accession>
<protein>
    <recommendedName>
        <fullName evidence="1">AAA ATPase AAA+ lid domain-containing protein</fullName>
    </recommendedName>
</protein>